<evidence type="ECO:0000256" key="6">
    <source>
        <dbReference type="ARBA" id="ARBA00022989"/>
    </source>
</evidence>
<evidence type="ECO:0000256" key="7">
    <source>
        <dbReference type="ARBA" id="ARBA00023136"/>
    </source>
</evidence>
<reference evidence="10" key="1">
    <citation type="submission" date="2018-05" db="EMBL/GenBank/DDBJ databases">
        <title>Genome Sequencing of selected type strains of the family Eggerthellaceae.</title>
        <authorList>
            <person name="Danylec N."/>
            <person name="Stoll D.A."/>
            <person name="Doetsch A."/>
            <person name="Huch M."/>
        </authorList>
    </citation>
    <scope>NUCLEOTIDE SEQUENCE [LARGE SCALE GENOMIC DNA]</scope>
    <source>
        <strain evidence="10">DSM 17537</strain>
    </source>
</reference>
<dbReference type="AlphaFoldDB" id="A0A3N0AH92"/>
<dbReference type="Proteomes" id="UP000267368">
    <property type="component" value="Unassembled WGS sequence"/>
</dbReference>
<keyword evidence="3" id="KW-0813">Transport</keyword>
<feature type="transmembrane region" description="Helical" evidence="8">
    <location>
        <begin position="213"/>
        <end position="232"/>
    </location>
</feature>
<keyword evidence="6 8" id="KW-1133">Transmembrane helix</keyword>
<keyword evidence="4" id="KW-1003">Cell membrane</keyword>
<accession>A0A3N0AH92</accession>
<dbReference type="GO" id="GO:0055085">
    <property type="term" value="P:transmembrane transport"/>
    <property type="evidence" value="ECO:0007669"/>
    <property type="project" value="TreeGrafter"/>
</dbReference>
<proteinExistence type="inferred from homology"/>
<sequence>MRRTATPFRGVSMARSHGRIRRWNMPNGTMDDKQPSVRRSATLLALAAFFAFLAALGVMYSQQVLAAIGAVWAAFFPLVLGCVIAFLVNLIMGRLERVYFPSTKAGPLAASRRPVCLAASFAIIAIVIAVIVNLVLPEMKASAGIIQQGAVLVLEDFYQWAQDDLDMLLASLDTTAVENIEHSFADFMATLSSGDSSSLMNMVKSVFSTATSIAHNVFSFIVALVFSLYILLDKDRVFRGLDTFVEMTVPARFAATLRHAGHVANQAFSRFITGQCIEAVILGTLCAVGMAVFGMPYAVAVGACVGLTALVPVFGAWLGGAIGFLMILTVDPMQAVWFVVFLVVLQQLESHLIYPNVVGASVGLPGIWVFAAVLVGGALFGVVGMFLGVPTVATLRTLAIDRAAEVRARRKELAAKQAAEEAEARETSGA</sequence>
<comment type="subcellular location">
    <subcellularLocation>
        <location evidence="1">Cell membrane</location>
        <topology evidence="1">Multi-pass membrane protein</topology>
    </subcellularLocation>
</comment>
<dbReference type="InterPro" id="IPR002549">
    <property type="entry name" value="AI-2E-like"/>
</dbReference>
<dbReference type="PANTHER" id="PTHR21716">
    <property type="entry name" value="TRANSMEMBRANE PROTEIN"/>
    <property type="match status" value="1"/>
</dbReference>
<dbReference type="GO" id="GO:0005886">
    <property type="term" value="C:plasma membrane"/>
    <property type="evidence" value="ECO:0007669"/>
    <property type="project" value="UniProtKB-SubCell"/>
</dbReference>
<keyword evidence="5 8" id="KW-0812">Transmembrane</keyword>
<feature type="transmembrane region" description="Helical" evidence="8">
    <location>
        <begin position="335"/>
        <end position="354"/>
    </location>
</feature>
<keyword evidence="10" id="KW-1185">Reference proteome</keyword>
<feature type="transmembrane region" description="Helical" evidence="8">
    <location>
        <begin position="115"/>
        <end position="136"/>
    </location>
</feature>
<evidence type="ECO:0000256" key="1">
    <source>
        <dbReference type="ARBA" id="ARBA00004651"/>
    </source>
</evidence>
<feature type="transmembrane region" description="Helical" evidence="8">
    <location>
        <begin position="279"/>
        <end position="299"/>
    </location>
</feature>
<protein>
    <submittedName>
        <fullName evidence="9">AI-2E family transporter</fullName>
    </submittedName>
</protein>
<dbReference type="EMBL" id="QICB01000001">
    <property type="protein sequence ID" value="RNL21386.1"/>
    <property type="molecule type" value="Genomic_DNA"/>
</dbReference>
<evidence type="ECO:0000313" key="9">
    <source>
        <dbReference type="EMBL" id="RNL21386.1"/>
    </source>
</evidence>
<evidence type="ECO:0000256" key="2">
    <source>
        <dbReference type="ARBA" id="ARBA00009773"/>
    </source>
</evidence>
<comment type="caution">
    <text evidence="9">The sequence shown here is derived from an EMBL/GenBank/DDBJ whole genome shotgun (WGS) entry which is preliminary data.</text>
</comment>
<keyword evidence="7 8" id="KW-0472">Membrane</keyword>
<evidence type="ECO:0000256" key="5">
    <source>
        <dbReference type="ARBA" id="ARBA00022692"/>
    </source>
</evidence>
<evidence type="ECO:0000256" key="4">
    <source>
        <dbReference type="ARBA" id="ARBA00022475"/>
    </source>
</evidence>
<organism evidence="9 10">
    <name type="scientific">Slackia faecicanis</name>
    <dbReference type="NCBI Taxonomy" id="255723"/>
    <lineage>
        <taxon>Bacteria</taxon>
        <taxon>Bacillati</taxon>
        <taxon>Actinomycetota</taxon>
        <taxon>Coriobacteriia</taxon>
        <taxon>Eggerthellales</taxon>
        <taxon>Eggerthellaceae</taxon>
        <taxon>Slackia</taxon>
    </lineage>
</organism>
<comment type="similarity">
    <text evidence="2">Belongs to the autoinducer-2 exporter (AI-2E) (TC 2.A.86) family.</text>
</comment>
<name>A0A3N0AH92_9ACTN</name>
<feature type="transmembrane region" description="Helical" evidence="8">
    <location>
        <begin position="76"/>
        <end position="95"/>
    </location>
</feature>
<evidence type="ECO:0000256" key="3">
    <source>
        <dbReference type="ARBA" id="ARBA00022448"/>
    </source>
</evidence>
<evidence type="ECO:0000256" key="8">
    <source>
        <dbReference type="SAM" id="Phobius"/>
    </source>
</evidence>
<gene>
    <name evidence="9" type="ORF">DMP07_00595</name>
</gene>
<dbReference type="Pfam" id="PF01594">
    <property type="entry name" value="AI-2E_transport"/>
    <property type="match status" value="1"/>
</dbReference>
<feature type="transmembrane region" description="Helical" evidence="8">
    <location>
        <begin position="305"/>
        <end position="328"/>
    </location>
</feature>
<evidence type="ECO:0000313" key="10">
    <source>
        <dbReference type="Proteomes" id="UP000267368"/>
    </source>
</evidence>
<feature type="transmembrane region" description="Helical" evidence="8">
    <location>
        <begin position="366"/>
        <end position="389"/>
    </location>
</feature>
<dbReference type="PANTHER" id="PTHR21716:SF53">
    <property type="entry name" value="PERMEASE PERM-RELATED"/>
    <property type="match status" value="1"/>
</dbReference>